<dbReference type="InterPro" id="IPR043128">
    <property type="entry name" value="Rev_trsase/Diguanyl_cyclase"/>
</dbReference>
<dbReference type="PROSITE" id="PS50173">
    <property type="entry name" value="UMUC"/>
    <property type="match status" value="1"/>
</dbReference>
<dbReference type="Gene3D" id="3.40.1170.60">
    <property type="match status" value="1"/>
</dbReference>
<name>A0ABW2QI21_9MICO</name>
<keyword evidence="6" id="KW-1185">Reference proteome</keyword>
<dbReference type="SUPFAM" id="SSF56672">
    <property type="entry name" value="DNA/RNA polymerases"/>
    <property type="match status" value="1"/>
</dbReference>
<gene>
    <name evidence="5" type="ORF">ACFQQL_17315</name>
</gene>
<feature type="domain" description="UmuC" evidence="4">
    <location>
        <begin position="44"/>
        <end position="158"/>
    </location>
</feature>
<accession>A0ABW2QI21</accession>
<evidence type="ECO:0000313" key="5">
    <source>
        <dbReference type="EMBL" id="MFC7406883.1"/>
    </source>
</evidence>
<reference evidence="6" key="1">
    <citation type="journal article" date="2019" name="Int. J. Syst. Evol. Microbiol.">
        <title>The Global Catalogue of Microorganisms (GCM) 10K type strain sequencing project: providing services to taxonomists for standard genome sequencing and annotation.</title>
        <authorList>
            <consortium name="The Broad Institute Genomics Platform"/>
            <consortium name="The Broad Institute Genome Sequencing Center for Infectious Disease"/>
            <person name="Wu L."/>
            <person name="Ma J."/>
        </authorList>
    </citation>
    <scope>NUCLEOTIDE SEQUENCE [LARGE SCALE GENOMIC DNA]</scope>
    <source>
        <strain evidence="6">JCM 1490</strain>
    </source>
</reference>
<dbReference type="Gene3D" id="3.30.70.270">
    <property type="match status" value="1"/>
</dbReference>
<evidence type="ECO:0000256" key="1">
    <source>
        <dbReference type="ARBA" id="ARBA00010945"/>
    </source>
</evidence>
<evidence type="ECO:0000256" key="3">
    <source>
        <dbReference type="ARBA" id="ARBA00025589"/>
    </source>
</evidence>
<dbReference type="InterPro" id="IPR043502">
    <property type="entry name" value="DNA/RNA_pol_sf"/>
</dbReference>
<comment type="similarity">
    <text evidence="1">Belongs to the DNA polymerase type-Y family.</text>
</comment>
<keyword evidence="2" id="KW-0227">DNA damage</keyword>
<dbReference type="CDD" id="cd03468">
    <property type="entry name" value="PolY_like"/>
    <property type="match status" value="1"/>
</dbReference>
<dbReference type="PANTHER" id="PTHR35369:SF2">
    <property type="entry name" value="BLR3025 PROTEIN"/>
    <property type="match status" value="1"/>
</dbReference>
<proteinExistence type="inferred from homology"/>
<comment type="caution">
    <text evidence="5">The sequence shown here is derived from an EMBL/GenBank/DDBJ whole genome shotgun (WGS) entry which is preliminary data.</text>
</comment>
<dbReference type="InterPro" id="IPR001126">
    <property type="entry name" value="UmuC"/>
</dbReference>
<dbReference type="Proteomes" id="UP001596455">
    <property type="component" value="Unassembled WGS sequence"/>
</dbReference>
<dbReference type="RefSeq" id="WP_382396409.1">
    <property type="nucleotide sequence ID" value="NZ_JBHTCQ010000004.1"/>
</dbReference>
<dbReference type="PANTHER" id="PTHR35369">
    <property type="entry name" value="BLR3025 PROTEIN-RELATED"/>
    <property type="match status" value="1"/>
</dbReference>
<organism evidence="5 6">
    <name type="scientific">Georgenia alba</name>
    <dbReference type="NCBI Taxonomy" id="2233858"/>
    <lineage>
        <taxon>Bacteria</taxon>
        <taxon>Bacillati</taxon>
        <taxon>Actinomycetota</taxon>
        <taxon>Actinomycetes</taxon>
        <taxon>Micrococcales</taxon>
        <taxon>Bogoriellaceae</taxon>
        <taxon>Georgenia</taxon>
    </lineage>
</organism>
<protein>
    <submittedName>
        <fullName evidence="5">DNA polymerase Y family protein</fullName>
    </submittedName>
</protein>
<evidence type="ECO:0000313" key="6">
    <source>
        <dbReference type="Proteomes" id="UP001596455"/>
    </source>
</evidence>
<evidence type="ECO:0000256" key="2">
    <source>
        <dbReference type="ARBA" id="ARBA00022763"/>
    </source>
</evidence>
<evidence type="ECO:0000259" key="4">
    <source>
        <dbReference type="PROSITE" id="PS50173"/>
    </source>
</evidence>
<dbReference type="EMBL" id="JBHTCQ010000004">
    <property type="protein sequence ID" value="MFC7406883.1"/>
    <property type="molecule type" value="Genomic_DNA"/>
</dbReference>
<dbReference type="Pfam" id="PF00817">
    <property type="entry name" value="IMS"/>
    <property type="match status" value="1"/>
</dbReference>
<dbReference type="InterPro" id="IPR050356">
    <property type="entry name" value="SulA_CellDiv_inhibitor"/>
</dbReference>
<sequence length="542" mass="57208">MAPELSESVRRAVLWVPDWPVVAAVAEGLLDPEVPAAVHAGRGVLVASASARAAGVRRGMRRRSAQQICPELVLLAADEVRDARAFEPLVQAVETVVAEVEVVRPGMVVFLARGPARHVGSEGALAEALVGVVAEETGAECLVGVADGLLTAMLAARAGVVVPSEESTVFLAGQEIGCLTLAAGTRRAAAETADLVDLLRRLGIRTLGTYAALESGDVAARFGSHGLTMHRLARGLDTVPPSARRVEDDVLAAADLDPPADRSDVAAFAARALAEQLASRMLRRGVVCARLRVAARTEDGTELVRTWTIDGAPSAAELTDRVRWQLEGWLSGRSGRPPSAPLTHLELVAQEVSPAGAVQDGLWGRARRGEAQAGRAALRVQGLLGAEGVLVPVLQGGRDPRAAARLVAWGDDPTPLRRTDAPWPGQVPTPWPATVPREPVPVRLLDAEGGLVRIDARGTTSAAPRRVVVPPAGRAQTGTAATPVVRAGEYPLLAWAGPWHGAERWWTDQGRRRAYVQVVPEGVPAMLLALERGSWQLEGIYD</sequence>
<comment type="function">
    <text evidence="3">Poorly processive, error-prone DNA polymerase involved in untargeted mutagenesis. Copies undamaged DNA at stalled replication forks, which arise in vivo from mismatched or misaligned primer ends. These misaligned primers can be extended by PolIV. Exhibits no 3'-5' exonuclease (proofreading) activity. May be involved in translesional synthesis, in conjunction with the beta clamp from PolIII.</text>
</comment>